<proteinExistence type="predicted"/>
<evidence type="ECO:0000313" key="1">
    <source>
        <dbReference type="EMBL" id="JAD48111.1"/>
    </source>
</evidence>
<reference evidence="1" key="2">
    <citation type="journal article" date="2015" name="Data Brief">
        <title>Shoot transcriptome of the giant reed, Arundo donax.</title>
        <authorList>
            <person name="Barrero R.A."/>
            <person name="Guerrero F.D."/>
            <person name="Moolhuijzen P."/>
            <person name="Goolsby J.A."/>
            <person name="Tidwell J."/>
            <person name="Bellgard S.E."/>
            <person name="Bellgard M.I."/>
        </authorList>
    </citation>
    <scope>NUCLEOTIDE SEQUENCE</scope>
    <source>
        <tissue evidence="1">Shoot tissue taken approximately 20 cm above the soil surface</tissue>
    </source>
</reference>
<reference evidence="1" key="1">
    <citation type="submission" date="2014-09" db="EMBL/GenBank/DDBJ databases">
        <authorList>
            <person name="Magalhaes I.L.F."/>
            <person name="Oliveira U."/>
            <person name="Santos F.R."/>
            <person name="Vidigal T.H.D.A."/>
            <person name="Brescovit A.D."/>
            <person name="Santos A.J."/>
        </authorList>
    </citation>
    <scope>NUCLEOTIDE SEQUENCE</scope>
    <source>
        <tissue evidence="1">Shoot tissue taken approximately 20 cm above the soil surface</tissue>
    </source>
</reference>
<dbReference type="EMBL" id="GBRH01249784">
    <property type="protein sequence ID" value="JAD48111.1"/>
    <property type="molecule type" value="Transcribed_RNA"/>
</dbReference>
<organism evidence="1">
    <name type="scientific">Arundo donax</name>
    <name type="common">Giant reed</name>
    <name type="synonym">Donax arundinaceus</name>
    <dbReference type="NCBI Taxonomy" id="35708"/>
    <lineage>
        <taxon>Eukaryota</taxon>
        <taxon>Viridiplantae</taxon>
        <taxon>Streptophyta</taxon>
        <taxon>Embryophyta</taxon>
        <taxon>Tracheophyta</taxon>
        <taxon>Spermatophyta</taxon>
        <taxon>Magnoliopsida</taxon>
        <taxon>Liliopsida</taxon>
        <taxon>Poales</taxon>
        <taxon>Poaceae</taxon>
        <taxon>PACMAD clade</taxon>
        <taxon>Arundinoideae</taxon>
        <taxon>Arundineae</taxon>
        <taxon>Arundo</taxon>
    </lineage>
</organism>
<accession>A0A0A9AAN2</accession>
<name>A0A0A9AAN2_ARUDO</name>
<protein>
    <submittedName>
        <fullName evidence="1">Uncharacterized protein</fullName>
    </submittedName>
</protein>
<dbReference type="AlphaFoldDB" id="A0A0A9AAN2"/>
<sequence length="35" mass="3583">MGTEALCLEAAAGKELGERATACVDVVDLSCSGRR</sequence>